<name>A0A1V4IP10_9CLOT</name>
<dbReference type="GO" id="GO:0042802">
    <property type="term" value="F:identical protein binding"/>
    <property type="evidence" value="ECO:0007669"/>
    <property type="project" value="UniProtKB-ARBA"/>
</dbReference>
<comment type="caution">
    <text evidence="18">The sequence shown here is derived from an EMBL/GenBank/DDBJ whole genome shotgun (WGS) entry which is preliminary data.</text>
</comment>
<dbReference type="PANTHER" id="PTHR11207">
    <property type="entry name" value="RIBONUCLEASE III"/>
    <property type="match status" value="1"/>
</dbReference>
<dbReference type="InterPro" id="IPR036389">
    <property type="entry name" value="RNase_III_sf"/>
</dbReference>
<dbReference type="InterPro" id="IPR000999">
    <property type="entry name" value="RNase_III_dom"/>
</dbReference>
<evidence type="ECO:0000256" key="1">
    <source>
        <dbReference type="ARBA" id="ARBA00000109"/>
    </source>
</evidence>
<feature type="domain" description="RNase III" evidence="17">
    <location>
        <begin position="8"/>
        <end position="135"/>
    </location>
</feature>
<dbReference type="GO" id="GO:0006397">
    <property type="term" value="P:mRNA processing"/>
    <property type="evidence" value="ECO:0007669"/>
    <property type="project" value="UniProtKB-UniRule"/>
</dbReference>
<comment type="function">
    <text evidence="15">Digests double-stranded RNA. Involved in the processing of primary rRNA transcript to yield the immediate precursors to the large and small rRNAs (23S and 16S). Processes some mRNAs, and tRNAs when they are encoded in the rRNA operon. Processes pre-crRNA and tracrRNA of type II CRISPR loci if present in the organism.</text>
</comment>
<evidence type="ECO:0000256" key="14">
    <source>
        <dbReference type="ARBA" id="ARBA00022884"/>
    </source>
</evidence>
<protein>
    <recommendedName>
        <fullName evidence="15">Ribonuclease 3</fullName>
        <ecNumber evidence="15">3.1.26.3</ecNumber>
    </recommendedName>
    <alternativeName>
        <fullName evidence="15">Ribonuclease III</fullName>
        <shortName evidence="15">RNase III</shortName>
    </alternativeName>
</protein>
<keyword evidence="13 15" id="KW-0460">Magnesium</keyword>
<dbReference type="GO" id="GO:0046872">
    <property type="term" value="F:metal ion binding"/>
    <property type="evidence" value="ECO:0007669"/>
    <property type="project" value="UniProtKB-KW"/>
</dbReference>
<evidence type="ECO:0000256" key="5">
    <source>
        <dbReference type="ARBA" id="ARBA00022490"/>
    </source>
</evidence>
<dbReference type="NCBIfam" id="TIGR02191">
    <property type="entry name" value="RNaseIII"/>
    <property type="match status" value="1"/>
</dbReference>
<evidence type="ECO:0000259" key="16">
    <source>
        <dbReference type="PROSITE" id="PS50137"/>
    </source>
</evidence>
<keyword evidence="5 15" id="KW-0963">Cytoplasm</keyword>
<comment type="catalytic activity">
    <reaction evidence="1 15">
        <text>Endonucleolytic cleavage to 5'-phosphomonoester.</text>
        <dbReference type="EC" id="3.1.26.3"/>
    </reaction>
</comment>
<evidence type="ECO:0000256" key="8">
    <source>
        <dbReference type="ARBA" id="ARBA00022694"/>
    </source>
</evidence>
<dbReference type="GO" id="GO:0005737">
    <property type="term" value="C:cytoplasm"/>
    <property type="evidence" value="ECO:0007669"/>
    <property type="project" value="UniProtKB-SubCell"/>
</dbReference>
<evidence type="ECO:0000256" key="4">
    <source>
        <dbReference type="ARBA" id="ARBA00011738"/>
    </source>
</evidence>
<dbReference type="CDD" id="cd10845">
    <property type="entry name" value="DSRM_RNAse_III_family"/>
    <property type="match status" value="1"/>
</dbReference>
<dbReference type="PROSITE" id="PS50142">
    <property type="entry name" value="RNASE_3_2"/>
    <property type="match status" value="1"/>
</dbReference>
<evidence type="ECO:0000256" key="3">
    <source>
        <dbReference type="ARBA" id="ARBA00010183"/>
    </source>
</evidence>
<dbReference type="SMART" id="SM00358">
    <property type="entry name" value="DSRM"/>
    <property type="match status" value="1"/>
</dbReference>
<evidence type="ECO:0000256" key="6">
    <source>
        <dbReference type="ARBA" id="ARBA00022552"/>
    </source>
</evidence>
<feature type="binding site" evidence="15">
    <location>
        <position position="121"/>
    </location>
    <ligand>
        <name>Mg(2+)</name>
        <dbReference type="ChEBI" id="CHEBI:18420"/>
    </ligand>
</feature>
<dbReference type="SUPFAM" id="SSF69065">
    <property type="entry name" value="RNase III domain-like"/>
    <property type="match status" value="1"/>
</dbReference>
<dbReference type="Gene3D" id="1.10.1520.10">
    <property type="entry name" value="Ribonuclease III domain"/>
    <property type="match status" value="1"/>
</dbReference>
<comment type="subunit">
    <text evidence="4 15">Homodimer.</text>
</comment>
<dbReference type="FunFam" id="3.30.160.20:FF:000003">
    <property type="entry name" value="Ribonuclease 3"/>
    <property type="match status" value="1"/>
</dbReference>
<dbReference type="Pfam" id="PF00035">
    <property type="entry name" value="dsrm"/>
    <property type="match status" value="1"/>
</dbReference>
<sequence length="233" mass="26871">MNYDKDVLKELEKTIGVIFENNELLNVAITHSSFAHQKNGVQFNERLEFLGDSVLQLTITEYLYKKYKRKTEGDLTKLRALIVCENSLYEVGRGWNLGQYIYMSKGEELTGGRSRVSIQADCVEAIIAAVYLDKGFEYARDFILRIFKNIIDKALKNKIVMDYKTKLQEVLQKDGEVKIEYNIVKYEGPPHRRKFFANLNVNDVQTGEGVGYSKKEAEQEAAKMALEEMEEKL</sequence>
<keyword evidence="7 15" id="KW-0507">mRNA processing</keyword>
<dbReference type="CDD" id="cd00593">
    <property type="entry name" value="RIBOc"/>
    <property type="match status" value="1"/>
</dbReference>
<reference evidence="18 19" key="1">
    <citation type="submission" date="2017-03" db="EMBL/GenBank/DDBJ databases">
        <title>Genome sequence of Clostridium oryzae DSM 28571.</title>
        <authorList>
            <person name="Poehlein A."/>
            <person name="Daniel R."/>
        </authorList>
    </citation>
    <scope>NUCLEOTIDE SEQUENCE [LARGE SCALE GENOMIC DNA]</scope>
    <source>
        <strain evidence="18 19">DSM 28571</strain>
    </source>
</reference>
<evidence type="ECO:0000313" key="19">
    <source>
        <dbReference type="Proteomes" id="UP000190080"/>
    </source>
</evidence>
<dbReference type="OrthoDB" id="9805026at2"/>
<evidence type="ECO:0000256" key="10">
    <source>
        <dbReference type="ARBA" id="ARBA00022723"/>
    </source>
</evidence>
<dbReference type="GO" id="GO:0003725">
    <property type="term" value="F:double-stranded RNA binding"/>
    <property type="evidence" value="ECO:0007669"/>
    <property type="project" value="TreeGrafter"/>
</dbReference>
<evidence type="ECO:0000256" key="12">
    <source>
        <dbReference type="ARBA" id="ARBA00022801"/>
    </source>
</evidence>
<dbReference type="HAMAP" id="MF_00104">
    <property type="entry name" value="RNase_III"/>
    <property type="match status" value="1"/>
</dbReference>
<dbReference type="EMBL" id="MZGV01000019">
    <property type="protein sequence ID" value="OPJ61778.1"/>
    <property type="molecule type" value="Genomic_DNA"/>
</dbReference>
<keyword evidence="10 15" id="KW-0479">Metal-binding</keyword>
<dbReference type="SUPFAM" id="SSF54768">
    <property type="entry name" value="dsRNA-binding domain-like"/>
    <property type="match status" value="1"/>
</dbReference>
<organism evidence="18 19">
    <name type="scientific">Clostridium oryzae</name>
    <dbReference type="NCBI Taxonomy" id="1450648"/>
    <lineage>
        <taxon>Bacteria</taxon>
        <taxon>Bacillati</taxon>
        <taxon>Bacillota</taxon>
        <taxon>Clostridia</taxon>
        <taxon>Eubacteriales</taxon>
        <taxon>Clostridiaceae</taxon>
        <taxon>Clostridium</taxon>
    </lineage>
</organism>
<dbReference type="GO" id="GO:0019843">
    <property type="term" value="F:rRNA binding"/>
    <property type="evidence" value="ECO:0007669"/>
    <property type="project" value="UniProtKB-KW"/>
</dbReference>
<comment type="similarity">
    <text evidence="3">Belongs to the ribonuclease III family.</text>
</comment>
<evidence type="ECO:0000256" key="2">
    <source>
        <dbReference type="ARBA" id="ARBA00004496"/>
    </source>
</evidence>
<keyword evidence="9 15" id="KW-0540">Nuclease</keyword>
<dbReference type="GO" id="GO:0010468">
    <property type="term" value="P:regulation of gene expression"/>
    <property type="evidence" value="ECO:0007669"/>
    <property type="project" value="TreeGrafter"/>
</dbReference>
<dbReference type="InterPro" id="IPR014720">
    <property type="entry name" value="dsRBD_dom"/>
</dbReference>
<keyword evidence="12 15" id="KW-0378">Hydrolase</keyword>
<dbReference type="SMART" id="SM00535">
    <property type="entry name" value="RIBOc"/>
    <property type="match status" value="1"/>
</dbReference>
<dbReference type="InterPro" id="IPR011907">
    <property type="entry name" value="RNase_III"/>
</dbReference>
<dbReference type="FunFam" id="1.10.1520.10:FF:000001">
    <property type="entry name" value="Ribonuclease 3"/>
    <property type="match status" value="1"/>
</dbReference>
<evidence type="ECO:0000256" key="7">
    <source>
        <dbReference type="ARBA" id="ARBA00022664"/>
    </source>
</evidence>
<dbReference type="AlphaFoldDB" id="A0A1V4IP10"/>
<dbReference type="Proteomes" id="UP000190080">
    <property type="component" value="Unassembled WGS sequence"/>
</dbReference>
<keyword evidence="19" id="KW-1185">Reference proteome</keyword>
<evidence type="ECO:0000256" key="11">
    <source>
        <dbReference type="ARBA" id="ARBA00022759"/>
    </source>
</evidence>
<feature type="binding site" evidence="15">
    <location>
        <position position="48"/>
    </location>
    <ligand>
        <name>Mg(2+)</name>
        <dbReference type="ChEBI" id="CHEBI:18420"/>
    </ligand>
</feature>
<dbReference type="STRING" id="1450648.CLORY_20840"/>
<dbReference type="PROSITE" id="PS50137">
    <property type="entry name" value="DS_RBD"/>
    <property type="match status" value="1"/>
</dbReference>
<dbReference type="GO" id="GO:0004525">
    <property type="term" value="F:ribonuclease III activity"/>
    <property type="evidence" value="ECO:0007669"/>
    <property type="project" value="UniProtKB-UniRule"/>
</dbReference>
<accession>A0A1V4IP10</accession>
<keyword evidence="14 15" id="KW-0694">RNA-binding</keyword>
<proteinExistence type="inferred from homology"/>
<dbReference type="PROSITE" id="PS00517">
    <property type="entry name" value="RNASE_3_1"/>
    <property type="match status" value="1"/>
</dbReference>
<evidence type="ECO:0000313" key="18">
    <source>
        <dbReference type="EMBL" id="OPJ61778.1"/>
    </source>
</evidence>
<feature type="active site" evidence="15">
    <location>
        <position position="52"/>
    </location>
</feature>
<dbReference type="RefSeq" id="WP_079424007.1">
    <property type="nucleotide sequence ID" value="NZ_MZGV01000019.1"/>
</dbReference>
<keyword evidence="15" id="KW-0699">rRNA-binding</keyword>
<feature type="active site" evidence="15">
    <location>
        <position position="124"/>
    </location>
</feature>
<feature type="binding site" evidence="15">
    <location>
        <position position="124"/>
    </location>
    <ligand>
        <name>Mg(2+)</name>
        <dbReference type="ChEBI" id="CHEBI:18420"/>
    </ligand>
</feature>
<comment type="subcellular location">
    <subcellularLocation>
        <location evidence="2 15">Cytoplasm</location>
    </subcellularLocation>
</comment>
<keyword evidence="8 15" id="KW-0819">tRNA processing</keyword>
<evidence type="ECO:0000256" key="15">
    <source>
        <dbReference type="HAMAP-Rule" id="MF_00104"/>
    </source>
</evidence>
<dbReference type="PANTHER" id="PTHR11207:SF0">
    <property type="entry name" value="RIBONUCLEASE 3"/>
    <property type="match status" value="1"/>
</dbReference>
<evidence type="ECO:0000256" key="13">
    <source>
        <dbReference type="ARBA" id="ARBA00022842"/>
    </source>
</evidence>
<dbReference type="EC" id="3.1.26.3" evidence="15"/>
<keyword evidence="6 15" id="KW-0698">rRNA processing</keyword>
<evidence type="ECO:0000259" key="17">
    <source>
        <dbReference type="PROSITE" id="PS50142"/>
    </source>
</evidence>
<dbReference type="Pfam" id="PF14622">
    <property type="entry name" value="Ribonucleas_3_3"/>
    <property type="match status" value="1"/>
</dbReference>
<dbReference type="GO" id="GO:0006364">
    <property type="term" value="P:rRNA processing"/>
    <property type="evidence" value="ECO:0007669"/>
    <property type="project" value="UniProtKB-UniRule"/>
</dbReference>
<evidence type="ECO:0000256" key="9">
    <source>
        <dbReference type="ARBA" id="ARBA00022722"/>
    </source>
</evidence>
<dbReference type="Gene3D" id="3.30.160.20">
    <property type="match status" value="1"/>
</dbReference>
<keyword evidence="11 15" id="KW-0255">Endonuclease</keyword>
<feature type="domain" description="DRBM" evidence="16">
    <location>
        <begin position="162"/>
        <end position="231"/>
    </location>
</feature>
<comment type="cofactor">
    <cofactor evidence="15">
        <name>Mg(2+)</name>
        <dbReference type="ChEBI" id="CHEBI:18420"/>
    </cofactor>
</comment>
<gene>
    <name evidence="15 18" type="primary">rnc</name>
    <name evidence="18" type="ORF">CLORY_20840</name>
</gene>
<dbReference type="GO" id="GO:0008033">
    <property type="term" value="P:tRNA processing"/>
    <property type="evidence" value="ECO:0007669"/>
    <property type="project" value="UniProtKB-KW"/>
</dbReference>